<dbReference type="OrthoDB" id="9791261at2"/>
<sequence>MHVSTRAALLAATLVWATSASAQTYTLEEAVRTAVANSPQGEATAARLDGLNAARSAADTNPAPTIDGTVENIGTPGFSQWQIDGTYNQRLERGGKRAARVGLAQGDIAVAEAEALVRRLDLASEVQALYVEAQAAALSLELARSRVEIAETLANEVQRRVDEARDPLFAGTRARTQLAEARVDLGLAEHAFEAALARLALLTGGDPRSIGVVTSGFLEAEEIAITTADLTPVDLAVFQARRERADANYRLQEANSRTDPTVFAGPRLFGNGDVAVIAGFSLPLPNRALNRANIDRAAAEQRQVEADLAVERFQRRRQIALAAERVEEARHQAEAIQEQVVPGAEQTLREVRAGYNRGGFTFLDVSIAQTALHEARVRFVDALAEYHQAKVDYDRLTGRFIELVGGY</sequence>
<dbReference type="PANTHER" id="PTHR30203:SF24">
    <property type="entry name" value="BLR4935 PROTEIN"/>
    <property type="match status" value="1"/>
</dbReference>
<dbReference type="STRING" id="1267766.WYH_02493"/>
<dbReference type="RefSeq" id="WP_046904055.1">
    <property type="nucleotide sequence ID" value="NZ_CP011452.2"/>
</dbReference>
<dbReference type="InterPro" id="IPR003423">
    <property type="entry name" value="OMP_efflux"/>
</dbReference>
<dbReference type="PATRIC" id="fig|1267766.3.peg.2524"/>
<accession>A0A0F7KSZ2</accession>
<protein>
    <submittedName>
        <fullName evidence="2">Cobalt-zinc-cadmium resistance protein CzcC</fullName>
    </submittedName>
</protein>
<dbReference type="InterPro" id="IPR010131">
    <property type="entry name" value="MdtP/NodT-like"/>
</dbReference>
<keyword evidence="3" id="KW-1185">Reference proteome</keyword>
<dbReference type="Gene3D" id="1.20.1600.10">
    <property type="entry name" value="Outer membrane efflux proteins (OEP)"/>
    <property type="match status" value="1"/>
</dbReference>
<evidence type="ECO:0000313" key="2">
    <source>
        <dbReference type="EMBL" id="AKH43523.1"/>
    </source>
</evidence>
<dbReference type="Pfam" id="PF02321">
    <property type="entry name" value="OEP"/>
    <property type="match status" value="2"/>
</dbReference>
<organism evidence="2 3">
    <name type="scientific">Croceibacterium atlanticum</name>
    <dbReference type="NCBI Taxonomy" id="1267766"/>
    <lineage>
        <taxon>Bacteria</taxon>
        <taxon>Pseudomonadati</taxon>
        <taxon>Pseudomonadota</taxon>
        <taxon>Alphaproteobacteria</taxon>
        <taxon>Sphingomonadales</taxon>
        <taxon>Erythrobacteraceae</taxon>
        <taxon>Croceibacterium</taxon>
    </lineage>
</organism>
<dbReference type="GO" id="GO:0015562">
    <property type="term" value="F:efflux transmembrane transporter activity"/>
    <property type="evidence" value="ECO:0007669"/>
    <property type="project" value="InterPro"/>
</dbReference>
<dbReference type="SUPFAM" id="SSF56954">
    <property type="entry name" value="Outer membrane efflux proteins (OEP)"/>
    <property type="match status" value="1"/>
</dbReference>
<comment type="similarity">
    <text evidence="1">Belongs to the outer membrane factor (OMF) (TC 1.B.17) family.</text>
</comment>
<name>A0A0F7KSZ2_9SPHN</name>
<gene>
    <name evidence="2" type="primary">czcC_2</name>
    <name evidence="2" type="ORF">WYH_02493</name>
</gene>
<reference evidence="2" key="1">
    <citation type="submission" date="2015-05" db="EMBL/GenBank/DDBJ databases">
        <title>The complete genome of Altererythrobacter atlanticus strain 26DY36.</title>
        <authorList>
            <person name="Wu Y.-H."/>
            <person name="Cheng H."/>
            <person name="Wu X.-W."/>
        </authorList>
    </citation>
    <scope>NUCLEOTIDE SEQUENCE [LARGE SCALE GENOMIC DNA]</scope>
    <source>
        <strain evidence="2">26DY36</strain>
    </source>
</reference>
<dbReference type="AlphaFoldDB" id="A0A0F7KSZ2"/>
<evidence type="ECO:0000313" key="3">
    <source>
        <dbReference type="Proteomes" id="UP000034392"/>
    </source>
</evidence>
<dbReference type="Proteomes" id="UP000034392">
    <property type="component" value="Chromosome"/>
</dbReference>
<dbReference type="EMBL" id="CP011452">
    <property type="protein sequence ID" value="AKH43523.1"/>
    <property type="molecule type" value="Genomic_DNA"/>
</dbReference>
<proteinExistence type="inferred from homology"/>
<dbReference type="PANTHER" id="PTHR30203">
    <property type="entry name" value="OUTER MEMBRANE CATION EFFLUX PROTEIN"/>
    <property type="match status" value="1"/>
</dbReference>
<dbReference type="KEGG" id="aay:WYH_02493"/>
<evidence type="ECO:0000256" key="1">
    <source>
        <dbReference type="ARBA" id="ARBA00007613"/>
    </source>
</evidence>